<dbReference type="GO" id="GO:0016747">
    <property type="term" value="F:acyltransferase activity, transferring groups other than amino-acyl groups"/>
    <property type="evidence" value="ECO:0007669"/>
    <property type="project" value="InterPro"/>
</dbReference>
<keyword evidence="3" id="KW-1185">Reference proteome</keyword>
<dbReference type="InterPro" id="IPR000182">
    <property type="entry name" value="GNAT_dom"/>
</dbReference>
<dbReference type="PROSITE" id="PS51186">
    <property type="entry name" value="GNAT"/>
    <property type="match status" value="1"/>
</dbReference>
<dbReference type="PANTHER" id="PTHR43792">
    <property type="entry name" value="GNAT FAMILY, PUTATIVE (AFU_ORTHOLOGUE AFUA_3G00765)-RELATED-RELATED"/>
    <property type="match status" value="1"/>
</dbReference>
<evidence type="ECO:0000259" key="1">
    <source>
        <dbReference type="PROSITE" id="PS51186"/>
    </source>
</evidence>
<reference evidence="3" key="1">
    <citation type="submission" date="2016-10" db="EMBL/GenBank/DDBJ databases">
        <authorList>
            <person name="Varghese N."/>
            <person name="Submissions S."/>
        </authorList>
    </citation>
    <scope>NUCLEOTIDE SEQUENCE [LARGE SCALE GENOMIC DNA]</scope>
    <source>
        <strain evidence="3">CGMCC 1.10657</strain>
    </source>
</reference>
<gene>
    <name evidence="2" type="ORF">SAMN05216562_2307</name>
</gene>
<accession>A0A1H3ZCU8</accession>
<keyword evidence="2" id="KW-0808">Transferase</keyword>
<dbReference type="EMBL" id="FNQO01000002">
    <property type="protein sequence ID" value="SEA21204.1"/>
    <property type="molecule type" value="Genomic_DNA"/>
</dbReference>
<sequence length="185" mass="21237">MLIEPKTERLQLRNWRDSDRGPFAEMNADPRVMEHFPALLSRAESDAGVDRQLAHIEKYGWGFWAVERLEDEKFIGFVGIKHVTDDMPFAPAVEIGWRLGTEYWGQGYATEAARASLRVAFEQLELPEVVSFTPLTNLRSQAVMERLGMRRAPETFEHPLVPVASPLRKHCLYQLDRDRWCGPAA</sequence>
<dbReference type="STRING" id="658218.SAMN05216562_2307"/>
<dbReference type="Proteomes" id="UP000198658">
    <property type="component" value="Unassembled WGS sequence"/>
</dbReference>
<dbReference type="PANTHER" id="PTHR43792:SF1">
    <property type="entry name" value="N-ACETYLTRANSFERASE DOMAIN-CONTAINING PROTEIN"/>
    <property type="match status" value="1"/>
</dbReference>
<dbReference type="Pfam" id="PF13302">
    <property type="entry name" value="Acetyltransf_3"/>
    <property type="match status" value="1"/>
</dbReference>
<organism evidence="2 3">
    <name type="scientific">Microbulbifer marinus</name>
    <dbReference type="NCBI Taxonomy" id="658218"/>
    <lineage>
        <taxon>Bacteria</taxon>
        <taxon>Pseudomonadati</taxon>
        <taxon>Pseudomonadota</taxon>
        <taxon>Gammaproteobacteria</taxon>
        <taxon>Cellvibrionales</taxon>
        <taxon>Microbulbiferaceae</taxon>
        <taxon>Microbulbifer</taxon>
    </lineage>
</organism>
<evidence type="ECO:0000313" key="3">
    <source>
        <dbReference type="Proteomes" id="UP000198658"/>
    </source>
</evidence>
<dbReference type="Gene3D" id="3.40.630.30">
    <property type="match status" value="1"/>
</dbReference>
<dbReference type="OrthoDB" id="9801656at2"/>
<dbReference type="SUPFAM" id="SSF55729">
    <property type="entry name" value="Acyl-CoA N-acyltransferases (Nat)"/>
    <property type="match status" value="1"/>
</dbReference>
<dbReference type="InterPro" id="IPR016181">
    <property type="entry name" value="Acyl_CoA_acyltransferase"/>
</dbReference>
<proteinExistence type="predicted"/>
<protein>
    <submittedName>
        <fullName evidence="2">Protein N-acetyltransferase, RimJ/RimL family</fullName>
    </submittedName>
</protein>
<dbReference type="RefSeq" id="WP_091388340.1">
    <property type="nucleotide sequence ID" value="NZ_FNQO01000002.1"/>
</dbReference>
<evidence type="ECO:0000313" key="2">
    <source>
        <dbReference type="EMBL" id="SEA21204.1"/>
    </source>
</evidence>
<feature type="domain" description="N-acetyltransferase" evidence="1">
    <location>
        <begin position="10"/>
        <end position="178"/>
    </location>
</feature>
<name>A0A1H3ZCU8_9GAMM</name>
<dbReference type="InterPro" id="IPR051531">
    <property type="entry name" value="N-acetyltransferase"/>
</dbReference>
<dbReference type="AlphaFoldDB" id="A0A1H3ZCU8"/>